<dbReference type="EMBL" id="UGSG01000001">
    <property type="protein sequence ID" value="SUA75821.1"/>
    <property type="molecule type" value="Genomic_DNA"/>
</dbReference>
<reference evidence="1 3" key="1">
    <citation type="submission" date="2018-06" db="EMBL/GenBank/DDBJ databases">
        <authorList>
            <consortium name="Pathogen Informatics"/>
            <person name="Doyle S."/>
        </authorList>
    </citation>
    <scope>NUCLEOTIDE SEQUENCE [LARGE SCALE GENOMIC DNA]</scope>
    <source>
        <strain evidence="1 3">NCTC13160</strain>
    </source>
</reference>
<evidence type="ECO:0000313" key="2">
    <source>
        <dbReference type="EMBL" id="VVE70325.1"/>
    </source>
</evidence>
<protein>
    <submittedName>
        <fullName evidence="1">Uncharacterized protein</fullName>
    </submittedName>
</protein>
<evidence type="ECO:0000313" key="3">
    <source>
        <dbReference type="Proteomes" id="UP000254573"/>
    </source>
</evidence>
<dbReference type="AlphaFoldDB" id="A0A378YH43"/>
<name>A0A378YH43_9BURK</name>
<reference evidence="2 4" key="2">
    <citation type="submission" date="2019-08" db="EMBL/GenBank/DDBJ databases">
        <authorList>
            <person name="Peeters C."/>
        </authorList>
    </citation>
    <scope>NUCLEOTIDE SEQUENCE [LARGE SCALE GENOMIC DNA]</scope>
    <source>
        <strain evidence="2 4">LMG 31119</strain>
    </source>
</reference>
<proteinExistence type="predicted"/>
<evidence type="ECO:0000313" key="4">
    <source>
        <dbReference type="Proteomes" id="UP000361468"/>
    </source>
</evidence>
<dbReference type="Proteomes" id="UP000361468">
    <property type="component" value="Unassembled WGS sequence"/>
</dbReference>
<dbReference type="Proteomes" id="UP000254573">
    <property type="component" value="Unassembled WGS sequence"/>
</dbReference>
<keyword evidence="4" id="KW-1185">Reference proteome</keyword>
<dbReference type="EMBL" id="CABPSO010000012">
    <property type="protein sequence ID" value="VVE70325.1"/>
    <property type="molecule type" value="Genomic_DNA"/>
</dbReference>
<sequence length="67" mass="7295">MTLGETAGQNSANSGHLPFSTGIAVSAVLSSPKDFRQFCQPNARTRCTMLSRAATTVRRELTDMSYR</sequence>
<organism evidence="1 3">
    <name type="scientific">Pandoraea pnomenusa</name>
    <dbReference type="NCBI Taxonomy" id="93220"/>
    <lineage>
        <taxon>Bacteria</taxon>
        <taxon>Pseudomonadati</taxon>
        <taxon>Pseudomonadota</taxon>
        <taxon>Betaproteobacteria</taxon>
        <taxon>Burkholderiales</taxon>
        <taxon>Burkholderiaceae</taxon>
        <taxon>Pandoraea</taxon>
    </lineage>
</organism>
<accession>A0A378YH43</accession>
<evidence type="ECO:0000313" key="1">
    <source>
        <dbReference type="EMBL" id="SUA75821.1"/>
    </source>
</evidence>
<gene>
    <name evidence="1" type="ORF">NCTC13160_01054</name>
    <name evidence="2" type="ORF">PPN31119_03579</name>
</gene>